<gene>
    <name evidence="2" type="ORF">CC77DRAFT_1025011</name>
</gene>
<dbReference type="RefSeq" id="XP_018380668.1">
    <property type="nucleotide sequence ID" value="XM_018525985.1"/>
</dbReference>
<evidence type="ECO:0000313" key="3">
    <source>
        <dbReference type="Proteomes" id="UP000077248"/>
    </source>
</evidence>
<dbReference type="VEuPathDB" id="FungiDB:CC77DRAFT_1025011"/>
<keyword evidence="3" id="KW-1185">Reference proteome</keyword>
<dbReference type="EMBL" id="KV441494">
    <property type="protein sequence ID" value="OAG15247.1"/>
    <property type="molecule type" value="Genomic_DNA"/>
</dbReference>
<dbReference type="GeneID" id="29111579"/>
<proteinExistence type="predicted"/>
<accession>A0A177D7I0</accession>
<feature type="signal peptide" evidence="1">
    <location>
        <begin position="1"/>
        <end position="25"/>
    </location>
</feature>
<keyword evidence="1" id="KW-0732">Signal</keyword>
<dbReference type="AlphaFoldDB" id="A0A177D7I0"/>
<dbReference type="KEGG" id="aalt:CC77DRAFT_1025011"/>
<evidence type="ECO:0000256" key="1">
    <source>
        <dbReference type="SAM" id="SignalP"/>
    </source>
</evidence>
<evidence type="ECO:0000313" key="2">
    <source>
        <dbReference type="EMBL" id="OAG15247.1"/>
    </source>
</evidence>
<feature type="chain" id="PRO_5008059082" description="Secreted protein" evidence="1">
    <location>
        <begin position="26"/>
        <end position="79"/>
    </location>
</feature>
<dbReference type="Proteomes" id="UP000077248">
    <property type="component" value="Unassembled WGS sequence"/>
</dbReference>
<name>A0A177D7I0_ALTAL</name>
<sequence>MLLSILGGVVSCLSWSFCRLSRTLADTASSIRSSSTKTGCQSDKLFFVLSIFKPVCLQIDRTIFQQRIQHFWTVRTQYG</sequence>
<organism evidence="2 3">
    <name type="scientific">Alternaria alternata</name>
    <name type="common">Alternaria rot fungus</name>
    <name type="synonym">Torula alternata</name>
    <dbReference type="NCBI Taxonomy" id="5599"/>
    <lineage>
        <taxon>Eukaryota</taxon>
        <taxon>Fungi</taxon>
        <taxon>Dikarya</taxon>
        <taxon>Ascomycota</taxon>
        <taxon>Pezizomycotina</taxon>
        <taxon>Dothideomycetes</taxon>
        <taxon>Pleosporomycetidae</taxon>
        <taxon>Pleosporales</taxon>
        <taxon>Pleosporineae</taxon>
        <taxon>Pleosporaceae</taxon>
        <taxon>Alternaria</taxon>
        <taxon>Alternaria sect. Alternaria</taxon>
        <taxon>Alternaria alternata complex</taxon>
    </lineage>
</organism>
<reference evidence="2 3" key="1">
    <citation type="submission" date="2016-05" db="EMBL/GenBank/DDBJ databases">
        <title>Comparative analysis of secretome profiles of manganese(II)-oxidizing ascomycete fungi.</title>
        <authorList>
            <consortium name="DOE Joint Genome Institute"/>
            <person name="Zeiner C.A."/>
            <person name="Purvine S.O."/>
            <person name="Zink E.M."/>
            <person name="Wu S."/>
            <person name="Pasa-Tolic L."/>
            <person name="Chaput D.L."/>
            <person name="Haridas S."/>
            <person name="Grigoriev I.V."/>
            <person name="Santelli C.M."/>
            <person name="Hansel C.M."/>
        </authorList>
    </citation>
    <scope>NUCLEOTIDE SEQUENCE [LARGE SCALE GENOMIC DNA]</scope>
    <source>
        <strain evidence="2 3">SRC1lrK2f</strain>
    </source>
</reference>
<protein>
    <recommendedName>
        <fullName evidence="4">Secreted protein</fullName>
    </recommendedName>
</protein>
<evidence type="ECO:0008006" key="4">
    <source>
        <dbReference type="Google" id="ProtNLM"/>
    </source>
</evidence>